<dbReference type="GO" id="GO:0044027">
    <property type="term" value="P:negative regulation of gene expression via chromosomal CpG island methylation"/>
    <property type="evidence" value="ECO:0007669"/>
    <property type="project" value="TreeGrafter"/>
</dbReference>
<dbReference type="InterPro" id="IPR045134">
    <property type="entry name" value="UHRF1/2-like"/>
</dbReference>
<evidence type="ECO:0000259" key="1">
    <source>
        <dbReference type="PROSITE" id="PS51015"/>
    </source>
</evidence>
<dbReference type="RefSeq" id="WP_203903498.1">
    <property type="nucleotide sequence ID" value="NZ_BOPF01000032.1"/>
</dbReference>
<dbReference type="Pfam" id="PF13391">
    <property type="entry name" value="HNH_2"/>
    <property type="match status" value="1"/>
</dbReference>
<accession>A0A8J3YUG2</accession>
<dbReference type="SMART" id="SM00466">
    <property type="entry name" value="SRA"/>
    <property type="match status" value="1"/>
</dbReference>
<dbReference type="PANTHER" id="PTHR14140:SF27">
    <property type="entry name" value="OS04G0289800 PROTEIN"/>
    <property type="match status" value="1"/>
</dbReference>
<feature type="domain" description="YDG" evidence="1">
    <location>
        <begin position="7"/>
        <end position="148"/>
    </location>
</feature>
<proteinExistence type="predicted"/>
<dbReference type="AlphaFoldDB" id="A0A8J3YUG2"/>
<sequence length="298" mass="32606">MADRTYGEIPGYPVGSAFTNRAELAKSGVHRPNQAGICGGKDGAESIVVSGGYPDDEDFGNEIIYTGHGGNDPQAKRQIAHQKLIQGNAGLARNQFEGNPVRVIRGAGGDNDQSPASGFRYDGLFRVVDHWHEIGKDGYRIWRFRLTKIDSNANPSPASRTEPAGRASATIQRIIRSSANARRVKELHDHRCQVCGLRLETPAGPYSEAAHIKPLGRPHDGPDVQGNILCLCPNHHVLLDSGAIYVDDHSVVRSAVDDMKLGELRTAGKHIIDYTFVKYHREHYGISEIEIELHDHGG</sequence>
<dbReference type="Gene3D" id="1.10.30.50">
    <property type="match status" value="1"/>
</dbReference>
<dbReference type="Gene3D" id="2.30.280.10">
    <property type="entry name" value="SRA-YDG"/>
    <property type="match status" value="1"/>
</dbReference>
<dbReference type="CDD" id="cd00085">
    <property type="entry name" value="HNHc"/>
    <property type="match status" value="1"/>
</dbReference>
<dbReference type="PANTHER" id="PTHR14140">
    <property type="entry name" value="E3 UBIQUITIN-PROTEIN LIGASE UHRF-RELATED"/>
    <property type="match status" value="1"/>
</dbReference>
<name>A0A8J3YUG2_9ACTN</name>
<dbReference type="InterPro" id="IPR003105">
    <property type="entry name" value="SRA_YDG"/>
</dbReference>
<dbReference type="SUPFAM" id="SSF88697">
    <property type="entry name" value="PUA domain-like"/>
    <property type="match status" value="1"/>
</dbReference>
<evidence type="ECO:0000313" key="3">
    <source>
        <dbReference type="Proteomes" id="UP000619260"/>
    </source>
</evidence>
<evidence type="ECO:0000313" key="2">
    <source>
        <dbReference type="EMBL" id="GIJ50055.1"/>
    </source>
</evidence>
<dbReference type="Pfam" id="PF02182">
    <property type="entry name" value="SAD_SRA"/>
    <property type="match status" value="1"/>
</dbReference>
<organism evidence="2 3">
    <name type="scientific">Virgisporangium aliadipatigenens</name>
    <dbReference type="NCBI Taxonomy" id="741659"/>
    <lineage>
        <taxon>Bacteria</taxon>
        <taxon>Bacillati</taxon>
        <taxon>Actinomycetota</taxon>
        <taxon>Actinomycetes</taxon>
        <taxon>Micromonosporales</taxon>
        <taxon>Micromonosporaceae</taxon>
        <taxon>Virgisporangium</taxon>
    </lineage>
</organism>
<dbReference type="InterPro" id="IPR036987">
    <property type="entry name" value="SRA-YDG_sf"/>
</dbReference>
<dbReference type="InterPro" id="IPR003615">
    <property type="entry name" value="HNH_nuc"/>
</dbReference>
<comment type="caution">
    <text evidence="2">The sequence shown here is derived from an EMBL/GenBank/DDBJ whole genome shotgun (WGS) entry which is preliminary data.</text>
</comment>
<keyword evidence="3" id="KW-1185">Reference proteome</keyword>
<dbReference type="InterPro" id="IPR015947">
    <property type="entry name" value="PUA-like_sf"/>
</dbReference>
<protein>
    <recommendedName>
        <fullName evidence="1">YDG domain-containing protein</fullName>
    </recommendedName>
</protein>
<dbReference type="PROSITE" id="PS51015">
    <property type="entry name" value="YDG"/>
    <property type="match status" value="1"/>
</dbReference>
<dbReference type="GO" id="GO:0061630">
    <property type="term" value="F:ubiquitin protein ligase activity"/>
    <property type="evidence" value="ECO:0007669"/>
    <property type="project" value="TreeGrafter"/>
</dbReference>
<dbReference type="GO" id="GO:0016567">
    <property type="term" value="P:protein ubiquitination"/>
    <property type="evidence" value="ECO:0007669"/>
    <property type="project" value="TreeGrafter"/>
</dbReference>
<gene>
    <name evidence="2" type="ORF">Val02_69410</name>
</gene>
<dbReference type="Proteomes" id="UP000619260">
    <property type="component" value="Unassembled WGS sequence"/>
</dbReference>
<dbReference type="EMBL" id="BOPF01000032">
    <property type="protein sequence ID" value="GIJ50055.1"/>
    <property type="molecule type" value="Genomic_DNA"/>
</dbReference>
<reference evidence="2" key="1">
    <citation type="submission" date="2021-01" db="EMBL/GenBank/DDBJ databases">
        <title>Whole genome shotgun sequence of Virgisporangium aliadipatigenens NBRC 105644.</title>
        <authorList>
            <person name="Komaki H."/>
            <person name="Tamura T."/>
        </authorList>
    </citation>
    <scope>NUCLEOTIDE SEQUENCE</scope>
    <source>
        <strain evidence="2">NBRC 105644</strain>
    </source>
</reference>
<dbReference type="SMART" id="SM00507">
    <property type="entry name" value="HNHc"/>
    <property type="match status" value="1"/>
</dbReference>